<dbReference type="SUPFAM" id="SSF53686">
    <property type="entry name" value="Tryptophan synthase beta subunit-like PLP-dependent enzymes"/>
    <property type="match status" value="1"/>
</dbReference>
<dbReference type="Pfam" id="PF24857">
    <property type="entry name" value="THR4_C"/>
    <property type="match status" value="1"/>
</dbReference>
<protein>
    <recommendedName>
        <fullName evidence="4">Threonine synthase</fullName>
        <ecNumber evidence="4">4.2.3.1</ecNumber>
    </recommendedName>
</protein>
<feature type="modified residue" description="N6-(pyridoxal phosphate)lysine" evidence="5">
    <location>
        <position position="113"/>
    </location>
</feature>
<reference evidence="7 8" key="1">
    <citation type="submission" date="2016-11" db="EMBL/GenBank/DDBJ databases">
        <title>Interaction between Lactobacillus species and yeast in water kefir.</title>
        <authorList>
            <person name="Behr J."/>
            <person name="Xu D."/>
            <person name="Vogel R.F."/>
        </authorList>
    </citation>
    <scope>NUCLEOTIDE SEQUENCE [LARGE SCALE GENOMIC DNA]</scope>
    <source>
        <strain evidence="7 8">TMW 1.1822</strain>
    </source>
</reference>
<name>A0A3S6QLX5_9LACO</name>
<dbReference type="KEGG" id="lhw:BSQ49_00340"/>
<dbReference type="GO" id="GO:0004795">
    <property type="term" value="F:threonine synthase activity"/>
    <property type="evidence" value="ECO:0007669"/>
    <property type="project" value="UniProtKB-UniRule"/>
</dbReference>
<accession>A0A3S6QLX5</accession>
<dbReference type="RefSeq" id="WP_141052520.1">
    <property type="nucleotide sequence ID" value="NZ_CP018176.1"/>
</dbReference>
<evidence type="ECO:0000256" key="3">
    <source>
        <dbReference type="ARBA" id="ARBA00022898"/>
    </source>
</evidence>
<dbReference type="GO" id="GO:0009088">
    <property type="term" value="P:threonine biosynthetic process"/>
    <property type="evidence" value="ECO:0007669"/>
    <property type="project" value="UniProtKB-UniRule"/>
</dbReference>
<gene>
    <name evidence="7" type="ORF">BSQ49_00340</name>
</gene>
<dbReference type="InterPro" id="IPR029144">
    <property type="entry name" value="Thr_synth_N"/>
</dbReference>
<dbReference type="CDD" id="cd01560">
    <property type="entry name" value="Thr-synth_2"/>
    <property type="match status" value="1"/>
</dbReference>
<evidence type="ECO:0000313" key="8">
    <source>
        <dbReference type="Proteomes" id="UP000314960"/>
    </source>
</evidence>
<dbReference type="EMBL" id="CP018176">
    <property type="protein sequence ID" value="AUJ28796.1"/>
    <property type="molecule type" value="Genomic_DNA"/>
</dbReference>
<evidence type="ECO:0000256" key="4">
    <source>
        <dbReference type="NCBIfam" id="TIGR00260"/>
    </source>
</evidence>
<evidence type="ECO:0000256" key="5">
    <source>
        <dbReference type="PIRSR" id="PIRSR604450-51"/>
    </source>
</evidence>
<comment type="similarity">
    <text evidence="2">Belongs to the threonine synthase family.</text>
</comment>
<dbReference type="Proteomes" id="UP000314960">
    <property type="component" value="Chromosome"/>
</dbReference>
<evidence type="ECO:0000256" key="2">
    <source>
        <dbReference type="ARBA" id="ARBA00005517"/>
    </source>
</evidence>
<dbReference type="PANTHER" id="PTHR43515">
    <property type="entry name" value="THREONINE SYNTHASE-LIKE 1"/>
    <property type="match status" value="1"/>
</dbReference>
<keyword evidence="3 5" id="KW-0663">Pyridoxal phosphate</keyword>
<feature type="domain" description="Threonine synthase N-terminal" evidence="6">
    <location>
        <begin position="5"/>
        <end position="81"/>
    </location>
</feature>
<sequence>MSLLYRSTRDLKANTIPASEAILKGLSSDGGLYVPTSIPKIDFDLSELLDFSYQELAFRVLRLFYTDFSESELRKCIENAYGDNFDTRLIAPLSFHDNNGYLELFHGPTIAFKDIALQLLPHLMTTAAKKNKLQKEIVILTATSGDTGKAAMDGFADVEGTKIIVFYPKDGVSFIQEQQMLTQKGKNTFIYAVDGNFDVAQTNVKRILNNDKLSQKLANGNYQFSSANSINIGRLFPQVVYYFYAYSQMVKQQKVSLGSAINFSVPTGNFGDILAGYYAQKMGLPINRLLCASNKNNVLTEFFNEGIYDKNRPFYITSSPSMDILVSSNLERLLFYINNEDVQATIDLMTQLSNNGKYNISSEIKDSLSDFFAAFADEEQTANEISRIYKIDGSIIDPHTAVASYVARLYKEKYPDSTIPTVIVSTASPYKFPQSVLIGLHDSAAAFETGFTALQALKNKSHVEFPSAIEQLLSKHNRRAKKVISSSDMKKAVEKILFTK</sequence>
<dbReference type="InterPro" id="IPR037158">
    <property type="entry name" value="Thr_synth_N_sf"/>
</dbReference>
<dbReference type="Gene3D" id="3.40.50.1100">
    <property type="match status" value="2"/>
</dbReference>
<evidence type="ECO:0000259" key="6">
    <source>
        <dbReference type="Pfam" id="PF14821"/>
    </source>
</evidence>
<dbReference type="NCBIfam" id="TIGR00260">
    <property type="entry name" value="thrC"/>
    <property type="match status" value="1"/>
</dbReference>
<dbReference type="GO" id="GO:0005737">
    <property type="term" value="C:cytoplasm"/>
    <property type="evidence" value="ECO:0007669"/>
    <property type="project" value="TreeGrafter"/>
</dbReference>
<proteinExistence type="inferred from homology"/>
<dbReference type="Pfam" id="PF14821">
    <property type="entry name" value="Thr_synth_N"/>
    <property type="match status" value="1"/>
</dbReference>
<organism evidence="7 8">
    <name type="scientific">Liquorilactobacillus hordei</name>
    <dbReference type="NCBI Taxonomy" id="468911"/>
    <lineage>
        <taxon>Bacteria</taxon>
        <taxon>Bacillati</taxon>
        <taxon>Bacillota</taxon>
        <taxon>Bacilli</taxon>
        <taxon>Lactobacillales</taxon>
        <taxon>Lactobacillaceae</taxon>
        <taxon>Liquorilactobacillus</taxon>
    </lineage>
</organism>
<dbReference type="AlphaFoldDB" id="A0A3S6QLX5"/>
<dbReference type="EC" id="4.2.3.1" evidence="4"/>
<dbReference type="Gene3D" id="3.90.1380.10">
    <property type="entry name" value="Threonine synthase, N-terminal domain"/>
    <property type="match status" value="1"/>
</dbReference>
<evidence type="ECO:0000313" key="7">
    <source>
        <dbReference type="EMBL" id="AUJ28796.1"/>
    </source>
</evidence>
<comment type="cofactor">
    <cofactor evidence="1 5">
        <name>pyridoxal 5'-phosphate</name>
        <dbReference type="ChEBI" id="CHEBI:597326"/>
    </cofactor>
</comment>
<evidence type="ECO:0000256" key="1">
    <source>
        <dbReference type="ARBA" id="ARBA00001933"/>
    </source>
</evidence>
<dbReference type="InterPro" id="IPR036052">
    <property type="entry name" value="TrpB-like_PALP_sf"/>
</dbReference>
<dbReference type="PANTHER" id="PTHR43515:SF1">
    <property type="entry name" value="THREONINE SYNTHASE-LIKE 1"/>
    <property type="match status" value="1"/>
</dbReference>
<dbReference type="InterPro" id="IPR004450">
    <property type="entry name" value="Thr_synthase-like"/>
</dbReference>